<protein>
    <submittedName>
        <fullName evidence="1">Uncharacterized protein</fullName>
    </submittedName>
</protein>
<comment type="caution">
    <text evidence="1">The sequence shown here is derived from an EMBL/GenBank/DDBJ whole genome shotgun (WGS) entry which is preliminary data.</text>
</comment>
<keyword evidence="2" id="KW-1185">Reference proteome</keyword>
<dbReference type="AlphaFoldDB" id="A0A8J2WQZ3"/>
<evidence type="ECO:0000313" key="1">
    <source>
        <dbReference type="EMBL" id="CAH0377067.1"/>
    </source>
</evidence>
<name>A0A8J2WQZ3_9STRA</name>
<dbReference type="InterPro" id="IPR015915">
    <property type="entry name" value="Kelch-typ_b-propeller"/>
</dbReference>
<accession>A0A8J2WQZ3</accession>
<sequence>MGSLEQAIDSDDVHRHVLKFLDGKACRTASEAVVRWRKLQNEGWWRAKARNDLSVSFWPAEDEEDWLEVYKRCHRPPSLLKWVAGPLRSHCLGDRVAAPQMFASVKGERLYNYGGWTKIGPMTDLRCTSVSNLNDLCRGAGAKPVFKVCPATGRPARRSGAQTLTPLWLTGGSCEPSASHAAKLAPENFLKGGRGHLIVAYGGGGGGYTGEQNDWAVGVLDDDDPDEDPRVHWVRPGPREAPAAAYTARATTTYSSPMHRCAHTATYIPARCFGHDDFPEGAVLFFGGHAADTRTTLHHLQLLDVATWTWLTDERSGGLNYRLEPREATGAVARHGHTATLVEYDNQAYVVFVGGGRGTILEDPNQCEEFGNAQAVDVRSLYRRGTSRVRPRYGQLVALSSSYVPGRHHTASLVAPHTVALYGGGHRPMGGLWLLNVKEVVEAGKRVVAARAARARALQQCKEAAEKKGENILGLMNTQMQLLAEVKGAVVPLTEVGNHSGAAPLPRKFHAACSLYPWRPLFVVFGGWRTGPHFEDLHVAALGADAKALDVYKRSPVAADVDDLEDGFLEIRVFVPELGTTETLRTSRRRLRFLVETGVFGAPTTAGGNYRFLSAPVPARPTMPRGGLREMWTREGNRVHIGIPEAGEGEVPTVDISLQRNMLYGSYAPTQPHAPHN</sequence>
<dbReference type="Proteomes" id="UP000789595">
    <property type="component" value="Unassembled WGS sequence"/>
</dbReference>
<dbReference type="OrthoDB" id="406664at2759"/>
<reference evidence="1" key="1">
    <citation type="submission" date="2021-11" db="EMBL/GenBank/DDBJ databases">
        <authorList>
            <consortium name="Genoscope - CEA"/>
            <person name="William W."/>
        </authorList>
    </citation>
    <scope>NUCLEOTIDE SEQUENCE</scope>
</reference>
<gene>
    <name evidence="1" type="ORF">PECAL_5P16470</name>
</gene>
<dbReference type="EMBL" id="CAKKNE010000005">
    <property type="protein sequence ID" value="CAH0377067.1"/>
    <property type="molecule type" value="Genomic_DNA"/>
</dbReference>
<proteinExistence type="predicted"/>
<organism evidence="1 2">
    <name type="scientific">Pelagomonas calceolata</name>
    <dbReference type="NCBI Taxonomy" id="35677"/>
    <lineage>
        <taxon>Eukaryota</taxon>
        <taxon>Sar</taxon>
        <taxon>Stramenopiles</taxon>
        <taxon>Ochrophyta</taxon>
        <taxon>Pelagophyceae</taxon>
        <taxon>Pelagomonadales</taxon>
        <taxon>Pelagomonadaceae</taxon>
        <taxon>Pelagomonas</taxon>
    </lineage>
</organism>
<dbReference type="PANTHER" id="PTHR23244">
    <property type="entry name" value="KELCH REPEAT DOMAIN"/>
    <property type="match status" value="1"/>
</dbReference>
<dbReference type="Gene3D" id="2.120.10.80">
    <property type="entry name" value="Kelch-type beta propeller"/>
    <property type="match status" value="1"/>
</dbReference>
<evidence type="ECO:0000313" key="2">
    <source>
        <dbReference type="Proteomes" id="UP000789595"/>
    </source>
</evidence>